<accession>A0ABV8HT21</accession>
<dbReference type="InterPro" id="IPR036457">
    <property type="entry name" value="PPM-type-like_dom_sf"/>
</dbReference>
<dbReference type="RefSeq" id="WP_386431256.1">
    <property type="nucleotide sequence ID" value="NZ_JBHSBB010000014.1"/>
</dbReference>
<dbReference type="Proteomes" id="UP001595765">
    <property type="component" value="Unassembled WGS sequence"/>
</dbReference>
<gene>
    <name evidence="2" type="ORF">ACFO3J_21000</name>
</gene>
<evidence type="ECO:0008006" key="4">
    <source>
        <dbReference type="Google" id="ProtNLM"/>
    </source>
</evidence>
<proteinExistence type="predicted"/>
<dbReference type="EMBL" id="JBHSBB010000014">
    <property type="protein sequence ID" value="MFC4033940.1"/>
    <property type="molecule type" value="Genomic_DNA"/>
</dbReference>
<sequence length="377" mass="40692">MCPPLFTARISIEKVPGKGEDAPPLVRHFEYPAGVVGAIGVGDGLGGAGSTLMATNDGPRSAAYLASRQVLSTVGTQIDAHFGPSGWLFPAGSALDSVQADHALDRFLTYLDSAIRWDLEQLGEHSPSASGNLRSKLIRPLPTTLALGVFRVAEEGVVLDALWAGDSRIYVLSPQWGLQQLTKDDLKSGGDAMSNLLEDSPMSNILSGDGRFQLNHRRIRLPHGPFLFLAASDGCFGYLPSPAHFELLLLRALLDNTVQGAWEDKVRAAIEAVTGDDATLAVAGVGWPNPGAAGNRLFQRFHALQQEVGAMENLHQETIELRAQLALAEARFLEARQDLWSRYRPVYEHLLGEPVRTLPPARRDSAPEESGEKGGRP</sequence>
<dbReference type="SUPFAM" id="SSF81606">
    <property type="entry name" value="PP2C-like"/>
    <property type="match status" value="1"/>
</dbReference>
<keyword evidence="3" id="KW-1185">Reference proteome</keyword>
<name>A0ABV8HT21_9ACTN</name>
<feature type="compositionally biased region" description="Basic and acidic residues" evidence="1">
    <location>
        <begin position="361"/>
        <end position="377"/>
    </location>
</feature>
<organism evidence="2 3">
    <name type="scientific">Streptomyces polygonati</name>
    <dbReference type="NCBI Taxonomy" id="1617087"/>
    <lineage>
        <taxon>Bacteria</taxon>
        <taxon>Bacillati</taxon>
        <taxon>Actinomycetota</taxon>
        <taxon>Actinomycetes</taxon>
        <taxon>Kitasatosporales</taxon>
        <taxon>Streptomycetaceae</taxon>
        <taxon>Streptomyces</taxon>
    </lineage>
</organism>
<feature type="region of interest" description="Disordered" evidence="1">
    <location>
        <begin position="357"/>
        <end position="377"/>
    </location>
</feature>
<evidence type="ECO:0000313" key="2">
    <source>
        <dbReference type="EMBL" id="MFC4033940.1"/>
    </source>
</evidence>
<protein>
    <recommendedName>
        <fullName evidence="4">Serine/threonine protein phosphatase PrpC</fullName>
    </recommendedName>
</protein>
<comment type="caution">
    <text evidence="2">The sequence shown here is derived from an EMBL/GenBank/DDBJ whole genome shotgun (WGS) entry which is preliminary data.</text>
</comment>
<dbReference type="Gene3D" id="3.60.40.10">
    <property type="entry name" value="PPM-type phosphatase domain"/>
    <property type="match status" value="1"/>
</dbReference>
<evidence type="ECO:0000256" key="1">
    <source>
        <dbReference type="SAM" id="MobiDB-lite"/>
    </source>
</evidence>
<reference evidence="3" key="1">
    <citation type="journal article" date="2019" name="Int. J. Syst. Evol. Microbiol.">
        <title>The Global Catalogue of Microorganisms (GCM) 10K type strain sequencing project: providing services to taxonomists for standard genome sequencing and annotation.</title>
        <authorList>
            <consortium name="The Broad Institute Genomics Platform"/>
            <consortium name="The Broad Institute Genome Sequencing Center for Infectious Disease"/>
            <person name="Wu L."/>
            <person name="Ma J."/>
        </authorList>
    </citation>
    <scope>NUCLEOTIDE SEQUENCE [LARGE SCALE GENOMIC DNA]</scope>
    <source>
        <strain evidence="3">CGMCC 4.7237</strain>
    </source>
</reference>
<evidence type="ECO:0000313" key="3">
    <source>
        <dbReference type="Proteomes" id="UP001595765"/>
    </source>
</evidence>